<dbReference type="SUPFAM" id="SSF46785">
    <property type="entry name" value="Winged helix' DNA-binding domain"/>
    <property type="match status" value="1"/>
</dbReference>
<proteinExistence type="inferred from homology"/>
<evidence type="ECO:0000256" key="2">
    <source>
        <dbReference type="ARBA" id="ARBA00023015"/>
    </source>
</evidence>
<accession>A0A1I4CCN4</accession>
<sequence length="128" mass="14610">MLPSPIPISEAESLVMEPLWRESPLASEQIVAAVQADSDWHEKTIRTLLNRLLGKGAVSAEKDGRRYLYSPVLSREQWQSQESRNLLDRVFGGRVAPLLAHFSRHEKLSAKDVDELRKLLDAIERKEH</sequence>
<protein>
    <submittedName>
        <fullName evidence="5">Predicted transcriptional regulator</fullName>
    </submittedName>
</protein>
<dbReference type="InterPro" id="IPR036390">
    <property type="entry name" value="WH_DNA-bd_sf"/>
</dbReference>
<dbReference type="InterPro" id="IPR005650">
    <property type="entry name" value="BlaI_family"/>
</dbReference>
<keyword evidence="2" id="KW-0805">Transcription regulation</keyword>
<dbReference type="Gene3D" id="1.10.4040.10">
    <property type="entry name" value="Penicillinase repressor domain"/>
    <property type="match status" value="1"/>
</dbReference>
<dbReference type="PIRSF" id="PIRSF019455">
    <property type="entry name" value="CopR_AtkY"/>
    <property type="match status" value="1"/>
</dbReference>
<dbReference type="GO" id="GO:0045892">
    <property type="term" value="P:negative regulation of DNA-templated transcription"/>
    <property type="evidence" value="ECO:0007669"/>
    <property type="project" value="InterPro"/>
</dbReference>
<dbReference type="RefSeq" id="WP_008208759.1">
    <property type="nucleotide sequence ID" value="NZ_FOSR01000006.1"/>
</dbReference>
<dbReference type="InterPro" id="IPR036388">
    <property type="entry name" value="WH-like_DNA-bd_sf"/>
</dbReference>
<dbReference type="EMBL" id="FOSR01000006">
    <property type="protein sequence ID" value="SFK78049.1"/>
    <property type="molecule type" value="Genomic_DNA"/>
</dbReference>
<reference evidence="6" key="1">
    <citation type="submission" date="2016-10" db="EMBL/GenBank/DDBJ databases">
        <authorList>
            <person name="Varghese N."/>
            <person name="Submissions S."/>
        </authorList>
    </citation>
    <scope>NUCLEOTIDE SEQUENCE [LARGE SCALE GENOMIC DNA]</scope>
    <source>
        <strain evidence="6">MO64</strain>
    </source>
</reference>
<name>A0A1I4CCN4_9GAMM</name>
<dbReference type="AlphaFoldDB" id="A0A1I4CCN4"/>
<gene>
    <name evidence="5" type="ORF">SAMN05192579_106184</name>
</gene>
<evidence type="ECO:0000256" key="3">
    <source>
        <dbReference type="ARBA" id="ARBA00023125"/>
    </source>
</evidence>
<dbReference type="Proteomes" id="UP000198725">
    <property type="component" value="Unassembled WGS sequence"/>
</dbReference>
<organism evidence="5 6">
    <name type="scientific">Rhodanobacter glycinis</name>
    <dbReference type="NCBI Taxonomy" id="582702"/>
    <lineage>
        <taxon>Bacteria</taxon>
        <taxon>Pseudomonadati</taxon>
        <taxon>Pseudomonadota</taxon>
        <taxon>Gammaproteobacteria</taxon>
        <taxon>Lysobacterales</taxon>
        <taxon>Rhodanobacteraceae</taxon>
        <taxon>Rhodanobacter</taxon>
    </lineage>
</organism>
<dbReference type="Pfam" id="PF03965">
    <property type="entry name" value="Penicillinase_R"/>
    <property type="match status" value="1"/>
</dbReference>
<evidence type="ECO:0000256" key="1">
    <source>
        <dbReference type="ARBA" id="ARBA00011046"/>
    </source>
</evidence>
<keyword evidence="3" id="KW-0238">DNA-binding</keyword>
<dbReference type="Gene3D" id="1.10.10.10">
    <property type="entry name" value="Winged helix-like DNA-binding domain superfamily/Winged helix DNA-binding domain"/>
    <property type="match status" value="1"/>
</dbReference>
<keyword evidence="4" id="KW-0804">Transcription</keyword>
<dbReference type="GO" id="GO:0003677">
    <property type="term" value="F:DNA binding"/>
    <property type="evidence" value="ECO:0007669"/>
    <property type="project" value="UniProtKB-KW"/>
</dbReference>
<comment type="similarity">
    <text evidence="1">Belongs to the BlaI transcriptional regulatory family.</text>
</comment>
<evidence type="ECO:0000313" key="6">
    <source>
        <dbReference type="Proteomes" id="UP000198725"/>
    </source>
</evidence>
<keyword evidence="6" id="KW-1185">Reference proteome</keyword>
<evidence type="ECO:0000313" key="5">
    <source>
        <dbReference type="EMBL" id="SFK78049.1"/>
    </source>
</evidence>
<evidence type="ECO:0000256" key="4">
    <source>
        <dbReference type="ARBA" id="ARBA00023163"/>
    </source>
</evidence>